<organism evidence="5 6">
    <name type="scientific">Jannaschia aquimarina</name>
    <dbReference type="NCBI Taxonomy" id="935700"/>
    <lineage>
        <taxon>Bacteria</taxon>
        <taxon>Pseudomonadati</taxon>
        <taxon>Pseudomonadota</taxon>
        <taxon>Alphaproteobacteria</taxon>
        <taxon>Rhodobacterales</taxon>
        <taxon>Roseobacteraceae</taxon>
        <taxon>Jannaschia</taxon>
    </lineage>
</organism>
<dbReference type="STRING" id="935700.jaqu_05960"/>
<dbReference type="SUPFAM" id="SSF52172">
    <property type="entry name" value="CheY-like"/>
    <property type="match status" value="1"/>
</dbReference>
<accession>A0A0D1EQ09</accession>
<dbReference type="GO" id="GO:0004673">
    <property type="term" value="F:protein histidine kinase activity"/>
    <property type="evidence" value="ECO:0007669"/>
    <property type="project" value="UniProtKB-EC"/>
</dbReference>
<keyword evidence="6" id="KW-1185">Reference proteome</keyword>
<evidence type="ECO:0000259" key="4">
    <source>
        <dbReference type="PROSITE" id="PS50110"/>
    </source>
</evidence>
<name>A0A0D1EQ09_9RHOB</name>
<comment type="caution">
    <text evidence="5">The sequence shown here is derived from an EMBL/GenBank/DDBJ whole genome shotgun (WGS) entry which is preliminary data.</text>
</comment>
<dbReference type="Pfam" id="PF00072">
    <property type="entry name" value="Response_reg"/>
    <property type="match status" value="1"/>
</dbReference>
<dbReference type="GO" id="GO:0000160">
    <property type="term" value="P:phosphorelay signal transduction system"/>
    <property type="evidence" value="ECO:0007669"/>
    <property type="project" value="UniProtKB-KW"/>
</dbReference>
<proteinExistence type="predicted"/>
<keyword evidence="2" id="KW-0902">Two-component regulatory system</keyword>
<protein>
    <submittedName>
        <fullName evidence="5">CqsS protein</fullName>
        <ecNumber evidence="5">2.7.13.3</ecNumber>
    </submittedName>
</protein>
<evidence type="ECO:0000313" key="5">
    <source>
        <dbReference type="EMBL" id="KIT17705.1"/>
    </source>
</evidence>
<evidence type="ECO:0000256" key="3">
    <source>
        <dbReference type="PROSITE-ProRule" id="PRU00169"/>
    </source>
</evidence>
<dbReference type="CDD" id="cd17546">
    <property type="entry name" value="REC_hyHK_CKI1_RcsC-like"/>
    <property type="match status" value="1"/>
</dbReference>
<dbReference type="PANTHER" id="PTHR45339:SF1">
    <property type="entry name" value="HYBRID SIGNAL TRANSDUCTION HISTIDINE KINASE J"/>
    <property type="match status" value="1"/>
</dbReference>
<keyword evidence="5" id="KW-0808">Transferase</keyword>
<reference evidence="5 6" key="1">
    <citation type="submission" date="2015-02" db="EMBL/GenBank/DDBJ databases">
        <title>Genome Sequence of Jannaschia aquimarina DSM28248, a member of the Roseobacter clade.</title>
        <authorList>
            <person name="Voget S."/>
            <person name="Daniel R."/>
        </authorList>
    </citation>
    <scope>NUCLEOTIDE SEQUENCE [LARGE SCALE GENOMIC DNA]</scope>
    <source>
        <strain evidence="5 6">GSW-M26</strain>
    </source>
</reference>
<dbReference type="PATRIC" id="fig|935700.4.peg.630"/>
<gene>
    <name evidence="5" type="primary">cqsS</name>
    <name evidence="5" type="ORF">jaqu_05960</name>
</gene>
<sequence length="139" mass="15200">MNYPSETNAAGKEPLQTDQKVQVVVAEDDASSRFILCRMLGRLGCEVVRALDGEHSVRMARMFDAPIVFMDLNMPGTDGYEAVRIIRSEPALAKLRVVAVTGDVSEKAVRSCAEAGFDALLPKPVRIEDLEAELALARH</sequence>
<dbReference type="EMBL" id="JYFE01000016">
    <property type="protein sequence ID" value="KIT17705.1"/>
    <property type="molecule type" value="Genomic_DNA"/>
</dbReference>
<dbReference type="EC" id="2.7.13.3" evidence="5"/>
<evidence type="ECO:0000256" key="1">
    <source>
        <dbReference type="ARBA" id="ARBA00022553"/>
    </source>
</evidence>
<evidence type="ECO:0000256" key="2">
    <source>
        <dbReference type="ARBA" id="ARBA00023012"/>
    </source>
</evidence>
<feature type="modified residue" description="4-aspartylphosphate" evidence="3">
    <location>
        <position position="71"/>
    </location>
</feature>
<dbReference type="PROSITE" id="PS50110">
    <property type="entry name" value="RESPONSE_REGULATORY"/>
    <property type="match status" value="1"/>
</dbReference>
<dbReference type="PANTHER" id="PTHR45339">
    <property type="entry name" value="HYBRID SIGNAL TRANSDUCTION HISTIDINE KINASE J"/>
    <property type="match status" value="1"/>
</dbReference>
<dbReference type="AlphaFoldDB" id="A0A0D1EQ09"/>
<dbReference type="Proteomes" id="UP000032232">
    <property type="component" value="Unassembled WGS sequence"/>
</dbReference>
<dbReference type="Gene3D" id="3.40.50.2300">
    <property type="match status" value="1"/>
</dbReference>
<dbReference type="InterPro" id="IPR001789">
    <property type="entry name" value="Sig_transdc_resp-reg_receiver"/>
</dbReference>
<feature type="domain" description="Response regulatory" evidence="4">
    <location>
        <begin position="22"/>
        <end position="138"/>
    </location>
</feature>
<dbReference type="OrthoDB" id="9801602at2"/>
<evidence type="ECO:0000313" key="6">
    <source>
        <dbReference type="Proteomes" id="UP000032232"/>
    </source>
</evidence>
<dbReference type="InterPro" id="IPR011006">
    <property type="entry name" value="CheY-like_superfamily"/>
</dbReference>
<keyword evidence="1 3" id="KW-0597">Phosphoprotein</keyword>
<dbReference type="SMART" id="SM00448">
    <property type="entry name" value="REC"/>
    <property type="match status" value="1"/>
</dbReference>